<feature type="region of interest" description="Disordered" evidence="5">
    <location>
        <begin position="378"/>
        <end position="397"/>
    </location>
</feature>
<accession>A0A6P4IS47</accession>
<dbReference type="GO" id="GO:0008270">
    <property type="term" value="F:zinc ion binding"/>
    <property type="evidence" value="ECO:0007669"/>
    <property type="project" value="UniProtKB-KW"/>
</dbReference>
<keyword evidence="3" id="KW-0862">Zinc</keyword>
<evidence type="ECO:0000259" key="8">
    <source>
        <dbReference type="PROSITE" id="PS50119"/>
    </source>
</evidence>
<dbReference type="InterPro" id="IPR029000">
    <property type="entry name" value="Cyclophilin-like_dom_sf"/>
</dbReference>
<dbReference type="Proteomes" id="UP001652661">
    <property type="component" value="Chromosome 3R"/>
</dbReference>
<dbReference type="GO" id="GO:0003755">
    <property type="term" value="F:peptidyl-prolyl cis-trans isomerase activity"/>
    <property type="evidence" value="ECO:0007669"/>
    <property type="project" value="InterPro"/>
</dbReference>
<dbReference type="Gene3D" id="2.40.100.10">
    <property type="entry name" value="Cyclophilin-like"/>
    <property type="match status" value="1"/>
</dbReference>
<dbReference type="Pfam" id="PF00160">
    <property type="entry name" value="Pro_isomerase"/>
    <property type="match status" value="1"/>
</dbReference>
<evidence type="ECO:0000259" key="6">
    <source>
        <dbReference type="PROSITE" id="PS50072"/>
    </source>
</evidence>
<dbReference type="PROSITE" id="PS50089">
    <property type="entry name" value="ZF_RING_2"/>
    <property type="match status" value="1"/>
</dbReference>
<dbReference type="PROSITE" id="PS50072">
    <property type="entry name" value="CSA_PPIASE_2"/>
    <property type="match status" value="1"/>
</dbReference>
<dbReference type="GO" id="GO:0006457">
    <property type="term" value="P:protein folding"/>
    <property type="evidence" value="ECO:0007669"/>
    <property type="project" value="TreeGrafter"/>
</dbReference>
<feature type="domain" description="RING-type" evidence="7">
    <location>
        <begin position="13"/>
        <end position="58"/>
    </location>
</feature>
<feature type="compositionally biased region" description="Low complexity" evidence="5">
    <location>
        <begin position="381"/>
        <end position="394"/>
    </location>
</feature>
<evidence type="ECO:0000256" key="3">
    <source>
        <dbReference type="ARBA" id="ARBA00022833"/>
    </source>
</evidence>
<evidence type="ECO:0000256" key="4">
    <source>
        <dbReference type="PROSITE-ProRule" id="PRU00024"/>
    </source>
</evidence>
<evidence type="ECO:0000256" key="5">
    <source>
        <dbReference type="SAM" id="MobiDB-lite"/>
    </source>
</evidence>
<proteinExistence type="predicted"/>
<dbReference type="AlphaFoldDB" id="A0A6P4IS47"/>
<dbReference type="RefSeq" id="XP_017031807.1">
    <property type="nucleotide sequence ID" value="XM_017176318.3"/>
</dbReference>
<evidence type="ECO:0000256" key="2">
    <source>
        <dbReference type="ARBA" id="ARBA00022771"/>
    </source>
</evidence>
<keyword evidence="9" id="KW-1185">Reference proteome</keyword>
<dbReference type="PROSITE" id="PS50119">
    <property type="entry name" value="ZF_BBOX"/>
    <property type="match status" value="1"/>
</dbReference>
<keyword evidence="2 4" id="KW-0863">Zinc-finger</keyword>
<protein>
    <submittedName>
        <fullName evidence="10">Uncharacterized protein isoform X1</fullName>
    </submittedName>
</protein>
<dbReference type="GeneID" id="108081239"/>
<sequence length="664" mass="75232">MQVPSQLASLLSCGLCRRPYDLVTRRLPKELVCQHSLCEECVASSLIQETSECLCPLCGVRTALLGRKLPETMAIMFLLRELPALVLGRAMLGFSRESNSTIVGEQRAVSPANWLDQICVNSFLASSSEHCLIHAMPNSTWCHNCQLLLCRACADAPIHRDHRLTRQLDYLELLRQLLSAELVKIKRAAAEASDLAAHELNVFRQLHEACFRLQLHVKREILEHKPSMVSSQMNGWSVRAEHELNSFVAPHSATDLRNLLLRFVIQRRKCERQLVEVHFQCRMRAAIRENGMQVLDFETLNDRLLKLRSNLRPSSIPANVEPPLALILTNYCVFAYWTELQNRLMPSELLPQSGVAREMQPDQNEELLARYFSAGEDREGSVNSVNSSTSNSSSYAGFQTNHLSESTQLQFNMMNQELQCPSQSQSQWQRQQGMNGQMAHEGLRRQRLHQQVQQQLPTLRHDDPNWSPELLPILAQNDNSRSSFLVSIARPPSVHCYPIYYMEMDMAGELVGRVLVEVRDDVAPRMSENFGALIRHDRGYGYRGCSVFQAWGGESIISGDFESNNGRGGHSTFDTRYFMPDDTGLPAHRGTVGMRRGQRRQDKSGFVGSQFRLVLNEMRSFTAIFGYIVEGIEVVDRIAATGNAIGRLAVKCFIRNCGEYHINR</sequence>
<dbReference type="SUPFAM" id="SSF50891">
    <property type="entry name" value="Cyclophilin-like"/>
    <property type="match status" value="1"/>
</dbReference>
<feature type="domain" description="B box-type" evidence="8">
    <location>
        <begin position="126"/>
        <end position="167"/>
    </location>
</feature>
<dbReference type="SUPFAM" id="SSF57850">
    <property type="entry name" value="RING/U-box"/>
    <property type="match status" value="1"/>
</dbReference>
<dbReference type="SUPFAM" id="SSF57845">
    <property type="entry name" value="B-box zinc-binding domain"/>
    <property type="match status" value="1"/>
</dbReference>
<dbReference type="PANTHER" id="PTHR11071">
    <property type="entry name" value="PEPTIDYL-PROLYL CIS-TRANS ISOMERASE"/>
    <property type="match status" value="1"/>
</dbReference>
<dbReference type="Gene3D" id="3.30.40.10">
    <property type="entry name" value="Zinc/RING finger domain, C3HC4 (zinc finger)"/>
    <property type="match status" value="1"/>
</dbReference>
<evidence type="ECO:0000313" key="10">
    <source>
        <dbReference type="RefSeq" id="XP_017031807.1"/>
    </source>
</evidence>
<dbReference type="InterPro" id="IPR000315">
    <property type="entry name" value="Znf_B-box"/>
</dbReference>
<dbReference type="InterPro" id="IPR017907">
    <property type="entry name" value="Znf_RING_CS"/>
</dbReference>
<dbReference type="Gene3D" id="3.30.160.60">
    <property type="entry name" value="Classic Zinc Finger"/>
    <property type="match status" value="1"/>
</dbReference>
<feature type="domain" description="PPIase cyclophilin-type" evidence="6">
    <location>
        <begin position="501"/>
        <end position="659"/>
    </location>
</feature>
<evidence type="ECO:0000256" key="1">
    <source>
        <dbReference type="ARBA" id="ARBA00022723"/>
    </source>
</evidence>
<dbReference type="InterPro" id="IPR013083">
    <property type="entry name" value="Znf_RING/FYVE/PHD"/>
</dbReference>
<evidence type="ECO:0000313" key="9">
    <source>
        <dbReference type="Proteomes" id="UP001652661"/>
    </source>
</evidence>
<dbReference type="FunFam" id="2.40.100.10:FF:000036">
    <property type="entry name" value="Peptidyl-prolyl cis-trans isomerase"/>
    <property type="match status" value="1"/>
</dbReference>
<keyword evidence="1" id="KW-0479">Metal-binding</keyword>
<gene>
    <name evidence="10" type="primary">LOC108081239</name>
</gene>
<dbReference type="GO" id="GO:0005737">
    <property type="term" value="C:cytoplasm"/>
    <property type="evidence" value="ECO:0007669"/>
    <property type="project" value="TreeGrafter"/>
</dbReference>
<organism evidence="9 10">
    <name type="scientific">Drosophila kikkawai</name>
    <name type="common">Fruit fly</name>
    <dbReference type="NCBI Taxonomy" id="30033"/>
    <lineage>
        <taxon>Eukaryota</taxon>
        <taxon>Metazoa</taxon>
        <taxon>Ecdysozoa</taxon>
        <taxon>Arthropoda</taxon>
        <taxon>Hexapoda</taxon>
        <taxon>Insecta</taxon>
        <taxon>Pterygota</taxon>
        <taxon>Neoptera</taxon>
        <taxon>Endopterygota</taxon>
        <taxon>Diptera</taxon>
        <taxon>Brachycera</taxon>
        <taxon>Muscomorpha</taxon>
        <taxon>Ephydroidea</taxon>
        <taxon>Drosophilidae</taxon>
        <taxon>Drosophila</taxon>
        <taxon>Sophophora</taxon>
    </lineage>
</organism>
<reference evidence="10" key="1">
    <citation type="submission" date="2025-08" db="UniProtKB">
        <authorList>
            <consortium name="RefSeq"/>
        </authorList>
    </citation>
    <scope>IDENTIFICATION</scope>
    <source>
        <strain evidence="10">14028-0561.14</strain>
        <tissue evidence="10">Whole fly</tissue>
    </source>
</reference>
<dbReference type="CDD" id="cd19756">
    <property type="entry name" value="Bbox2"/>
    <property type="match status" value="1"/>
</dbReference>
<dbReference type="PANTHER" id="PTHR11071:SF577">
    <property type="entry name" value="PEPTIDYL-PROLYL CIS-TRANS ISOMERASE"/>
    <property type="match status" value="1"/>
</dbReference>
<evidence type="ECO:0000259" key="7">
    <source>
        <dbReference type="PROSITE" id="PS50089"/>
    </source>
</evidence>
<dbReference type="PROSITE" id="PS00518">
    <property type="entry name" value="ZF_RING_1"/>
    <property type="match status" value="1"/>
</dbReference>
<dbReference type="InterPro" id="IPR002130">
    <property type="entry name" value="Cyclophilin-type_PPIase_dom"/>
</dbReference>
<name>A0A6P4IS47_DROKI</name>
<dbReference type="OrthoDB" id="252722at2759"/>
<dbReference type="InterPro" id="IPR001841">
    <property type="entry name" value="Znf_RING"/>
</dbReference>
<dbReference type="GO" id="GO:0016018">
    <property type="term" value="F:cyclosporin A binding"/>
    <property type="evidence" value="ECO:0007669"/>
    <property type="project" value="TreeGrafter"/>
</dbReference>